<evidence type="ECO:0000313" key="3">
    <source>
        <dbReference type="EMBL" id="MBK6975186.1"/>
    </source>
</evidence>
<evidence type="ECO:0000259" key="2">
    <source>
        <dbReference type="SMART" id="SM00387"/>
    </source>
</evidence>
<keyword evidence="3" id="KW-0808">Transferase</keyword>
<keyword evidence="1" id="KW-1133">Transmembrane helix</keyword>
<dbReference type="Gene3D" id="3.30.565.10">
    <property type="entry name" value="Histidine kinase-like ATPase, C-terminal domain"/>
    <property type="match status" value="1"/>
</dbReference>
<dbReference type="SMART" id="SM00387">
    <property type="entry name" value="HATPase_c"/>
    <property type="match status" value="1"/>
</dbReference>
<evidence type="ECO:0000313" key="4">
    <source>
        <dbReference type="Proteomes" id="UP000807785"/>
    </source>
</evidence>
<protein>
    <submittedName>
        <fullName evidence="3">Sensor histidine kinase</fullName>
    </submittedName>
</protein>
<dbReference type="Pfam" id="PF02518">
    <property type="entry name" value="HATPase_c"/>
    <property type="match status" value="1"/>
</dbReference>
<feature type="transmembrane region" description="Helical" evidence="1">
    <location>
        <begin position="173"/>
        <end position="195"/>
    </location>
</feature>
<dbReference type="EMBL" id="JADJEV010000005">
    <property type="protein sequence ID" value="MBK6975186.1"/>
    <property type="molecule type" value="Genomic_DNA"/>
</dbReference>
<gene>
    <name evidence="3" type="ORF">IPH26_20345</name>
</gene>
<dbReference type="AlphaFoldDB" id="A0A9D7E7L4"/>
<keyword evidence="3" id="KW-0418">Kinase</keyword>
<dbReference type="GO" id="GO:0016301">
    <property type="term" value="F:kinase activity"/>
    <property type="evidence" value="ECO:0007669"/>
    <property type="project" value="UniProtKB-KW"/>
</dbReference>
<organism evidence="3 4">
    <name type="scientific">Candidatus Methylophosphatis roskildensis</name>
    <dbReference type="NCBI Taxonomy" id="2899263"/>
    <lineage>
        <taxon>Bacteria</taxon>
        <taxon>Pseudomonadati</taxon>
        <taxon>Pseudomonadota</taxon>
        <taxon>Betaproteobacteria</taxon>
        <taxon>Nitrosomonadales</taxon>
        <taxon>Sterolibacteriaceae</taxon>
        <taxon>Candidatus Methylophosphatis</taxon>
    </lineage>
</organism>
<keyword evidence="1" id="KW-0472">Membrane</keyword>
<reference evidence="3" key="1">
    <citation type="submission" date="2020-10" db="EMBL/GenBank/DDBJ databases">
        <title>Connecting structure to function with the recovery of over 1000 high-quality activated sludge metagenome-assembled genomes encoding full-length rRNA genes using long-read sequencing.</title>
        <authorList>
            <person name="Singleton C.M."/>
            <person name="Petriglieri F."/>
            <person name="Kristensen J.M."/>
            <person name="Kirkegaard R.H."/>
            <person name="Michaelsen T.Y."/>
            <person name="Andersen M.H."/>
            <person name="Karst S.M."/>
            <person name="Dueholm M.S."/>
            <person name="Nielsen P.H."/>
            <person name="Albertsen M."/>
        </authorList>
    </citation>
    <scope>NUCLEOTIDE SEQUENCE</scope>
    <source>
        <strain evidence="3">Bjer_18-Q3-R1-45_BAT3C.347</strain>
    </source>
</reference>
<feature type="transmembrane region" description="Helical" evidence="1">
    <location>
        <begin position="142"/>
        <end position="161"/>
    </location>
</feature>
<feature type="transmembrane region" description="Helical" evidence="1">
    <location>
        <begin position="64"/>
        <end position="96"/>
    </location>
</feature>
<accession>A0A9D7E7L4</accession>
<dbReference type="InterPro" id="IPR036890">
    <property type="entry name" value="HATPase_C_sf"/>
</dbReference>
<dbReference type="InterPro" id="IPR003594">
    <property type="entry name" value="HATPase_dom"/>
</dbReference>
<keyword evidence="1" id="KW-0812">Transmembrane</keyword>
<feature type="transmembrane region" description="Helical" evidence="1">
    <location>
        <begin position="201"/>
        <end position="223"/>
    </location>
</feature>
<evidence type="ECO:0000256" key="1">
    <source>
        <dbReference type="SAM" id="Phobius"/>
    </source>
</evidence>
<name>A0A9D7E7L4_9PROT</name>
<comment type="caution">
    <text evidence="3">The sequence shown here is derived from an EMBL/GenBank/DDBJ whole genome shotgun (WGS) entry which is preliminary data.</text>
</comment>
<feature type="domain" description="Histidine kinase/HSP90-like ATPase" evidence="2">
    <location>
        <begin position="461"/>
        <end position="565"/>
    </location>
</feature>
<proteinExistence type="predicted"/>
<feature type="transmembrane region" description="Helical" evidence="1">
    <location>
        <begin position="108"/>
        <end position="130"/>
    </location>
</feature>
<dbReference type="Proteomes" id="UP000807785">
    <property type="component" value="Unassembled WGS sequence"/>
</dbReference>
<sequence>MAIVALVARHRRYVLLALLVLLHLAIMQGVPSAIARTVLVGHFGLFLLWQPIVRGERRLRPVELALLAAAVAGFLVFLNGWLLIAWTMVLTAVVGGKVFFFGSRWSRLFYLLALGYLMVVLLVLLLPPVIPLYTALPPGFDLIARYILPLVFPLMALLPVEETEREEVEVIDLFSSIILFLLLAVLMLGCLAFMLVRQAGYVEALLLTLLSLAALLLLLGWAWNPRAGFSGMGVLFTRHVLSVGLPFEQWLHHLAEHSMREDDPACFLDDAFSGMARLPWVAGGEWRAGGRADDRSGRFGALDGEKIEFQHGPLQVALYTRQKLSPALTWHLALLARLLGEFYLAKVHATQLQRMSYVQAVHETGARVTHDVKNLLQSLNALCFAAERPGSESSPEFQHLLRRQLPVISKRLQQTLDKLRRPDEQPLTHQRAVGWWSELKRRFAGQGIDFAEIGLTGELEVPAGLFDTVAENLLQNALEKRTTQPGLRIAVGLSGDAPVELSVTDSGSAMPPELARRLLRGPVESARGFGIGLYQAARQAEAASYRLELANNEDGEVCLRLREVQKT</sequence>
<dbReference type="SUPFAM" id="SSF55874">
    <property type="entry name" value="ATPase domain of HSP90 chaperone/DNA topoisomerase II/histidine kinase"/>
    <property type="match status" value="1"/>
</dbReference>